<dbReference type="EMBL" id="MUBK01000006">
    <property type="protein sequence ID" value="OTA20846.1"/>
    <property type="molecule type" value="Genomic_DNA"/>
</dbReference>
<proteinExistence type="predicted"/>
<comment type="caution">
    <text evidence="1">The sequence shown here is derived from an EMBL/GenBank/DDBJ whole genome shotgun (WGS) entry which is preliminary data.</text>
</comment>
<sequence length="60" mass="7263">MQKSEFLFNKETKKARLSGVNVLLIKWCFWYGKKMSVNHVDDKSYYKNNSQKSVRYLINR</sequence>
<evidence type="ECO:0000313" key="2">
    <source>
        <dbReference type="Proteomes" id="UP000194204"/>
    </source>
</evidence>
<dbReference type="AlphaFoldDB" id="A0A1Y2SQ17"/>
<dbReference type="STRING" id="40578.Xbed_01099"/>
<accession>A0A1Y2SQ17</accession>
<reference evidence="1 2" key="1">
    <citation type="submission" date="2017-01" db="EMBL/GenBank/DDBJ databases">
        <title>Deconstructing symbiosis and pathogenesis requirements using a combined genomic-metabolomic approach.</title>
        <authorList>
            <person name="Tobias N.J."/>
            <person name="Wolff H."/>
            <person name="Djahanschiri B."/>
            <person name="Ebersberger I."/>
            <person name="Bode H.B."/>
        </authorList>
    </citation>
    <scope>NUCLEOTIDE SEQUENCE [LARGE SCALE GENOMIC DNA]</scope>
    <source>
        <strain evidence="1 2">DSM 4764</strain>
    </source>
</reference>
<protein>
    <submittedName>
        <fullName evidence="1">Uncharacterized protein</fullName>
    </submittedName>
</protein>
<keyword evidence="2" id="KW-1185">Reference proteome</keyword>
<organism evidence="1 2">
    <name type="scientific">Xenorhabdus beddingii</name>
    <dbReference type="NCBI Taxonomy" id="40578"/>
    <lineage>
        <taxon>Bacteria</taxon>
        <taxon>Pseudomonadati</taxon>
        <taxon>Pseudomonadota</taxon>
        <taxon>Gammaproteobacteria</taxon>
        <taxon>Enterobacterales</taxon>
        <taxon>Morganellaceae</taxon>
        <taxon>Xenorhabdus</taxon>
    </lineage>
</organism>
<name>A0A1Y2SQ17_9GAMM</name>
<dbReference type="Proteomes" id="UP000194204">
    <property type="component" value="Unassembled WGS sequence"/>
</dbReference>
<evidence type="ECO:0000313" key="1">
    <source>
        <dbReference type="EMBL" id="OTA20846.1"/>
    </source>
</evidence>
<gene>
    <name evidence="1" type="ORF">Xbed_01099</name>
</gene>